<keyword evidence="3" id="KW-1185">Reference proteome</keyword>
<evidence type="ECO:0000313" key="3">
    <source>
        <dbReference type="Proteomes" id="UP001286313"/>
    </source>
</evidence>
<evidence type="ECO:0000256" key="1">
    <source>
        <dbReference type="SAM" id="MobiDB-lite"/>
    </source>
</evidence>
<gene>
    <name evidence="2" type="ORF">Pcinc_043812</name>
</gene>
<evidence type="ECO:0000313" key="2">
    <source>
        <dbReference type="EMBL" id="KAK3849434.1"/>
    </source>
</evidence>
<feature type="compositionally biased region" description="Polar residues" evidence="1">
    <location>
        <begin position="14"/>
        <end position="24"/>
    </location>
</feature>
<accession>A0AAE1EEX2</accession>
<organism evidence="2 3">
    <name type="scientific">Petrolisthes cinctipes</name>
    <name type="common">Flat porcelain crab</name>
    <dbReference type="NCBI Taxonomy" id="88211"/>
    <lineage>
        <taxon>Eukaryota</taxon>
        <taxon>Metazoa</taxon>
        <taxon>Ecdysozoa</taxon>
        <taxon>Arthropoda</taxon>
        <taxon>Crustacea</taxon>
        <taxon>Multicrustacea</taxon>
        <taxon>Malacostraca</taxon>
        <taxon>Eumalacostraca</taxon>
        <taxon>Eucarida</taxon>
        <taxon>Decapoda</taxon>
        <taxon>Pleocyemata</taxon>
        <taxon>Anomura</taxon>
        <taxon>Galatheoidea</taxon>
        <taxon>Porcellanidae</taxon>
        <taxon>Petrolisthes</taxon>
    </lineage>
</organism>
<name>A0AAE1EEX2_PETCI</name>
<sequence>MGSALQRAPAELRTNPSSSKVGNNVQKVTFNSGCSSRELNDQLAAVCSLSRGSTILLKDKHGALITVSPAMKPNTAQDAFILDTQTYRQSKYTTIRLLGWFGWEGDTRGGVE</sequence>
<feature type="region of interest" description="Disordered" evidence="1">
    <location>
        <begin position="1"/>
        <end position="24"/>
    </location>
</feature>
<dbReference type="AlphaFoldDB" id="A0AAE1EEX2"/>
<dbReference type="Proteomes" id="UP001286313">
    <property type="component" value="Unassembled WGS sequence"/>
</dbReference>
<proteinExistence type="predicted"/>
<protein>
    <submittedName>
        <fullName evidence="2">Uncharacterized protein</fullName>
    </submittedName>
</protein>
<dbReference type="EMBL" id="JAWQEG010008930">
    <property type="protein sequence ID" value="KAK3849434.1"/>
    <property type="molecule type" value="Genomic_DNA"/>
</dbReference>
<reference evidence="2" key="1">
    <citation type="submission" date="2023-10" db="EMBL/GenBank/DDBJ databases">
        <title>Genome assemblies of two species of porcelain crab, Petrolisthes cinctipes and Petrolisthes manimaculis (Anomura: Porcellanidae).</title>
        <authorList>
            <person name="Angst P."/>
        </authorList>
    </citation>
    <scope>NUCLEOTIDE SEQUENCE</scope>
    <source>
        <strain evidence="2">PB745_01</strain>
        <tissue evidence="2">Gill</tissue>
    </source>
</reference>
<comment type="caution">
    <text evidence="2">The sequence shown here is derived from an EMBL/GenBank/DDBJ whole genome shotgun (WGS) entry which is preliminary data.</text>
</comment>